<dbReference type="RefSeq" id="WP_058356811.1">
    <property type="nucleotide sequence ID" value="NZ_CABKVG010000010.1"/>
</dbReference>
<proteinExistence type="predicted"/>
<protein>
    <submittedName>
        <fullName evidence="2">Uncharacterized protein</fullName>
    </submittedName>
</protein>
<sequence>MNEYSIKSNEQKKSHRGKVSGNSKHLLLEGELIMTQELQEIKIIRLGADLSNLQNNKYQSDLLALSMRTQCERKTNAVQSTCKDAAR</sequence>
<gene>
    <name evidence="2" type="ORF">LVJ82_16945</name>
</gene>
<dbReference type="Proteomes" id="UP000832011">
    <property type="component" value="Chromosome"/>
</dbReference>
<keyword evidence="3" id="KW-1185">Reference proteome</keyword>
<reference evidence="2 3" key="1">
    <citation type="journal article" date="2022" name="Res Sq">
        <title>Evolution of multicellular longitudinally dividing oral cavity symbionts (Neisseriaceae).</title>
        <authorList>
            <person name="Nyongesa S."/>
            <person name="Weber P."/>
            <person name="Bernet E."/>
            <person name="Pullido F."/>
            <person name="Nieckarz M."/>
            <person name="Delaby M."/>
            <person name="Nieves C."/>
            <person name="Viehboeck T."/>
            <person name="Krause N."/>
            <person name="Rivera-Millot A."/>
            <person name="Nakamura A."/>
            <person name="Vischer N."/>
            <person name="VanNieuwenhze M."/>
            <person name="Brun Y."/>
            <person name="Cava F."/>
            <person name="Bulgheresi S."/>
            <person name="Veyrier F."/>
        </authorList>
    </citation>
    <scope>NUCLEOTIDE SEQUENCE [LARGE SCALE GENOMIC DNA]</scope>
    <source>
        <strain evidence="2 3">SN4</strain>
    </source>
</reference>
<name>A0ABY4E179_9NEIS</name>
<feature type="region of interest" description="Disordered" evidence="1">
    <location>
        <begin position="1"/>
        <end position="22"/>
    </location>
</feature>
<evidence type="ECO:0000313" key="2">
    <source>
        <dbReference type="EMBL" id="UOO89106.1"/>
    </source>
</evidence>
<evidence type="ECO:0000313" key="3">
    <source>
        <dbReference type="Proteomes" id="UP000832011"/>
    </source>
</evidence>
<organism evidence="2 3">
    <name type="scientific">Vitreoscilla massiliensis</name>
    <dbReference type="NCBI Taxonomy" id="1689272"/>
    <lineage>
        <taxon>Bacteria</taxon>
        <taxon>Pseudomonadati</taxon>
        <taxon>Pseudomonadota</taxon>
        <taxon>Betaproteobacteria</taxon>
        <taxon>Neisseriales</taxon>
        <taxon>Neisseriaceae</taxon>
        <taxon>Vitreoscilla</taxon>
    </lineage>
</organism>
<evidence type="ECO:0000256" key="1">
    <source>
        <dbReference type="SAM" id="MobiDB-lite"/>
    </source>
</evidence>
<dbReference type="EMBL" id="CP091511">
    <property type="protein sequence ID" value="UOO89106.1"/>
    <property type="molecule type" value="Genomic_DNA"/>
</dbReference>
<accession>A0ABY4E179</accession>